<dbReference type="GO" id="GO:0006313">
    <property type="term" value="P:DNA transposition"/>
    <property type="evidence" value="ECO:0007669"/>
    <property type="project" value="InterPro"/>
</dbReference>
<dbReference type="Pfam" id="PF01609">
    <property type="entry name" value="DDE_Tnp_1"/>
    <property type="match status" value="1"/>
</dbReference>
<dbReference type="GO" id="GO:0003677">
    <property type="term" value="F:DNA binding"/>
    <property type="evidence" value="ECO:0007669"/>
    <property type="project" value="InterPro"/>
</dbReference>
<evidence type="ECO:0000259" key="1">
    <source>
        <dbReference type="Pfam" id="PF01609"/>
    </source>
</evidence>
<dbReference type="AlphaFoldDB" id="A0A645BY04"/>
<name>A0A645BY04_9ZZZZ</name>
<proteinExistence type="predicted"/>
<dbReference type="PANTHER" id="PTHR34614:SF2">
    <property type="entry name" value="TRANSPOSASE IS4-LIKE DOMAIN-CONTAINING PROTEIN"/>
    <property type="match status" value="1"/>
</dbReference>
<dbReference type="InterPro" id="IPR012337">
    <property type="entry name" value="RNaseH-like_sf"/>
</dbReference>
<reference evidence="2" key="1">
    <citation type="submission" date="2019-08" db="EMBL/GenBank/DDBJ databases">
        <authorList>
            <person name="Kucharzyk K."/>
            <person name="Murdoch R.W."/>
            <person name="Higgins S."/>
            <person name="Loffler F."/>
        </authorList>
    </citation>
    <scope>NUCLEOTIDE SEQUENCE</scope>
</reference>
<accession>A0A645BY04</accession>
<sequence>MVTTQKSLGRVLDEAAGIYQSRERGVFTFNVETGEYGIPDASFVPNGTRRKNAREKLILNFGDAFVLDEYIGRAGMWDVADSLGYGNPDTLRCMILYYILENRSNQLAQAWHEGSYASVRYPKANLTSQRISDLLSAVGDEGSQRAFFAEYFKLVGSRPGGEKVIIDSTGLPNSIHFPLTAVSNHNGKISNEVRLIYVVQQGTNLPLFFRHVPGNVIDVSTLIRTIAELKAHGIDTKFAILDAGYLTQDNLRELYEHKVSFLSRLQENRNDYRELKAEHLGSLESKEHLVEYNSRYVYVKRVRATIMGQQAYAYICRDMAMRNIESSKLLDRAKAQGMTTDEVFDAMEDQGVFILYSSRPIRTMDVLEKYYIRQQIEQVFDICKNNTNLLPLRVHSEDTFRGHLVLAFIASVIVKMLQDSLKKSGCSVNMALYNLGLQHCKVFDDVVLPCEPVKKVNDILKTLKIKYPLEISTVS</sequence>
<organism evidence="2">
    <name type="scientific">bioreactor metagenome</name>
    <dbReference type="NCBI Taxonomy" id="1076179"/>
    <lineage>
        <taxon>unclassified sequences</taxon>
        <taxon>metagenomes</taxon>
        <taxon>ecological metagenomes</taxon>
    </lineage>
</organism>
<dbReference type="GO" id="GO:0004803">
    <property type="term" value="F:transposase activity"/>
    <property type="evidence" value="ECO:0007669"/>
    <property type="project" value="InterPro"/>
</dbReference>
<feature type="domain" description="Transposase IS4-like" evidence="1">
    <location>
        <begin position="161"/>
        <end position="412"/>
    </location>
</feature>
<protein>
    <recommendedName>
        <fullName evidence="1">Transposase IS4-like domain-containing protein</fullName>
    </recommendedName>
</protein>
<dbReference type="PANTHER" id="PTHR34614">
    <property type="match status" value="1"/>
</dbReference>
<gene>
    <name evidence="2" type="ORF">SDC9_117351</name>
</gene>
<evidence type="ECO:0000313" key="2">
    <source>
        <dbReference type="EMBL" id="MPM70396.1"/>
    </source>
</evidence>
<comment type="caution">
    <text evidence="2">The sequence shown here is derived from an EMBL/GenBank/DDBJ whole genome shotgun (WGS) entry which is preliminary data.</text>
</comment>
<dbReference type="InterPro" id="IPR002559">
    <property type="entry name" value="Transposase_11"/>
</dbReference>
<dbReference type="SUPFAM" id="SSF53098">
    <property type="entry name" value="Ribonuclease H-like"/>
    <property type="match status" value="1"/>
</dbReference>
<dbReference type="EMBL" id="VSSQ01023448">
    <property type="protein sequence ID" value="MPM70396.1"/>
    <property type="molecule type" value="Genomic_DNA"/>
</dbReference>